<dbReference type="EMBL" id="ML179042">
    <property type="protein sequence ID" value="THV06440.1"/>
    <property type="molecule type" value="Genomic_DNA"/>
</dbReference>
<reference evidence="2 3" key="1">
    <citation type="journal article" date="2019" name="Nat. Ecol. Evol.">
        <title>Megaphylogeny resolves global patterns of mushroom evolution.</title>
        <authorList>
            <person name="Varga T."/>
            <person name="Krizsan K."/>
            <person name="Foldi C."/>
            <person name="Dima B."/>
            <person name="Sanchez-Garcia M."/>
            <person name="Sanchez-Ramirez S."/>
            <person name="Szollosi G.J."/>
            <person name="Szarkandi J.G."/>
            <person name="Papp V."/>
            <person name="Albert L."/>
            <person name="Andreopoulos W."/>
            <person name="Angelini C."/>
            <person name="Antonin V."/>
            <person name="Barry K.W."/>
            <person name="Bougher N.L."/>
            <person name="Buchanan P."/>
            <person name="Buyck B."/>
            <person name="Bense V."/>
            <person name="Catcheside P."/>
            <person name="Chovatia M."/>
            <person name="Cooper J."/>
            <person name="Damon W."/>
            <person name="Desjardin D."/>
            <person name="Finy P."/>
            <person name="Geml J."/>
            <person name="Haridas S."/>
            <person name="Hughes K."/>
            <person name="Justo A."/>
            <person name="Karasinski D."/>
            <person name="Kautmanova I."/>
            <person name="Kiss B."/>
            <person name="Kocsube S."/>
            <person name="Kotiranta H."/>
            <person name="LaButti K.M."/>
            <person name="Lechner B.E."/>
            <person name="Liimatainen K."/>
            <person name="Lipzen A."/>
            <person name="Lukacs Z."/>
            <person name="Mihaltcheva S."/>
            <person name="Morgado L.N."/>
            <person name="Niskanen T."/>
            <person name="Noordeloos M.E."/>
            <person name="Ohm R.A."/>
            <person name="Ortiz-Santana B."/>
            <person name="Ovrebo C."/>
            <person name="Racz N."/>
            <person name="Riley R."/>
            <person name="Savchenko A."/>
            <person name="Shiryaev A."/>
            <person name="Soop K."/>
            <person name="Spirin V."/>
            <person name="Szebenyi C."/>
            <person name="Tomsovsky M."/>
            <person name="Tulloss R.E."/>
            <person name="Uehling J."/>
            <person name="Grigoriev I.V."/>
            <person name="Vagvolgyi C."/>
            <person name="Papp T."/>
            <person name="Martin F.M."/>
            <person name="Miettinen O."/>
            <person name="Hibbett D.S."/>
            <person name="Nagy L.G."/>
        </authorList>
    </citation>
    <scope>NUCLEOTIDE SEQUENCE [LARGE SCALE GENOMIC DNA]</scope>
    <source>
        <strain evidence="2 3">CBS 962.96</strain>
    </source>
</reference>
<organism evidence="2 3">
    <name type="scientific">Dendrothele bispora (strain CBS 962.96)</name>
    <dbReference type="NCBI Taxonomy" id="1314807"/>
    <lineage>
        <taxon>Eukaryota</taxon>
        <taxon>Fungi</taxon>
        <taxon>Dikarya</taxon>
        <taxon>Basidiomycota</taxon>
        <taxon>Agaricomycotina</taxon>
        <taxon>Agaricomycetes</taxon>
        <taxon>Agaricomycetidae</taxon>
        <taxon>Agaricales</taxon>
        <taxon>Agaricales incertae sedis</taxon>
        <taxon>Dendrothele</taxon>
    </lineage>
</organism>
<dbReference type="OrthoDB" id="2522283at2759"/>
<keyword evidence="3" id="KW-1185">Reference proteome</keyword>
<evidence type="ECO:0000313" key="3">
    <source>
        <dbReference type="Proteomes" id="UP000297245"/>
    </source>
</evidence>
<proteinExistence type="predicted"/>
<dbReference type="AlphaFoldDB" id="A0A4S8MTB2"/>
<protein>
    <submittedName>
        <fullName evidence="2">Uncharacterized protein</fullName>
    </submittedName>
</protein>
<gene>
    <name evidence="2" type="ORF">K435DRAFT_773143</name>
</gene>
<feature type="region of interest" description="Disordered" evidence="1">
    <location>
        <begin position="1"/>
        <end position="24"/>
    </location>
</feature>
<evidence type="ECO:0000256" key="1">
    <source>
        <dbReference type="SAM" id="MobiDB-lite"/>
    </source>
</evidence>
<accession>A0A4S8MTB2</accession>
<dbReference type="SUPFAM" id="SSF81383">
    <property type="entry name" value="F-box domain"/>
    <property type="match status" value="1"/>
</dbReference>
<name>A0A4S8MTB2_DENBC</name>
<dbReference type="Proteomes" id="UP000297245">
    <property type="component" value="Unassembled WGS sequence"/>
</dbReference>
<dbReference type="InterPro" id="IPR036047">
    <property type="entry name" value="F-box-like_dom_sf"/>
</dbReference>
<sequence>MPSTSASRPTRSRPSSSTSTTTSTATLPEIPLELVLLILQHANDRPTYASASLVCRAWSLPAQQSLFHTVSLSSQSSCLSFLNAISSSPVLASSVRSLSCSIDHNQPYGLTQSTFAKAFSHCTHVDDLRISLYGCAEPGKDVVGSPDVARMRRLAPSWDSESLSMLQQAPSSSRVTKLKFCNWSDNRQSLSQLLDVFTSVQHLVLIGTPPEMPVASSSEKTGDVTPLPPKLALSSLRVNFQSYPTPDYFQWLLHTSSPSVSHSLRSLSFDRVPPTPVLEYLLNTHRETLESLSLPALPVSPILSTAAIVTPTAVLTAATTGSAAAVATTPATGNSTKAVDNSLLGLLHSLPKLKCLAIESAESFIKLIQANNKSVVPWLTKMEKVAFGLEVHAEASGGAGPSTVGGGSANGVRAVVDELKKGMKQQEQGDDEEEIRLKEINILMLGSSGFGSSSPVKFWPSLKMTCAVRGIELGLERDVRKWRESVVEGFAAM</sequence>
<evidence type="ECO:0000313" key="2">
    <source>
        <dbReference type="EMBL" id="THV06440.1"/>
    </source>
</evidence>